<dbReference type="AlphaFoldDB" id="A0A0C9VMN1"/>
<organism evidence="1 2">
    <name type="scientific">Sphaerobolus stellatus (strain SS14)</name>
    <dbReference type="NCBI Taxonomy" id="990650"/>
    <lineage>
        <taxon>Eukaryota</taxon>
        <taxon>Fungi</taxon>
        <taxon>Dikarya</taxon>
        <taxon>Basidiomycota</taxon>
        <taxon>Agaricomycotina</taxon>
        <taxon>Agaricomycetes</taxon>
        <taxon>Phallomycetidae</taxon>
        <taxon>Geastrales</taxon>
        <taxon>Sphaerobolaceae</taxon>
        <taxon>Sphaerobolus</taxon>
    </lineage>
</organism>
<dbReference type="OrthoDB" id="3239511at2759"/>
<dbReference type="HOGENOM" id="CLU_1830065_0_0_1"/>
<protein>
    <submittedName>
        <fullName evidence="1">Uncharacterized protein</fullName>
    </submittedName>
</protein>
<proteinExistence type="predicted"/>
<dbReference type="Proteomes" id="UP000054279">
    <property type="component" value="Unassembled WGS sequence"/>
</dbReference>
<dbReference type="Pfam" id="PF18759">
    <property type="entry name" value="Plavaka"/>
    <property type="match status" value="1"/>
</dbReference>
<keyword evidence="2" id="KW-1185">Reference proteome</keyword>
<sequence length="158" mass="18953">MIHEAVRVQTVTKLLSGFNGRWAPNTYITIRNYADFQDSLAAARQFGVQFEEEEITHTFRGREYKFKFRYRDPWKWMLDILTDLMLSGLIMWYPVEKYLKHGSRITRMYNELISGTRWWEIQDSLPHEFGMRHVYLPLHLWLDKSSVAKTVSKHPIIL</sequence>
<dbReference type="EMBL" id="KN837154">
    <property type="protein sequence ID" value="KIJ39215.1"/>
    <property type="molecule type" value="Genomic_DNA"/>
</dbReference>
<gene>
    <name evidence="1" type="ORF">M422DRAFT_258104</name>
</gene>
<name>A0A0C9VMN1_SPHS4</name>
<accession>A0A0C9VMN1</accession>
<reference evidence="1 2" key="1">
    <citation type="submission" date="2014-06" db="EMBL/GenBank/DDBJ databases">
        <title>Evolutionary Origins and Diversification of the Mycorrhizal Mutualists.</title>
        <authorList>
            <consortium name="DOE Joint Genome Institute"/>
            <consortium name="Mycorrhizal Genomics Consortium"/>
            <person name="Kohler A."/>
            <person name="Kuo A."/>
            <person name="Nagy L.G."/>
            <person name="Floudas D."/>
            <person name="Copeland A."/>
            <person name="Barry K.W."/>
            <person name="Cichocki N."/>
            <person name="Veneault-Fourrey C."/>
            <person name="LaButti K."/>
            <person name="Lindquist E.A."/>
            <person name="Lipzen A."/>
            <person name="Lundell T."/>
            <person name="Morin E."/>
            <person name="Murat C."/>
            <person name="Riley R."/>
            <person name="Ohm R."/>
            <person name="Sun H."/>
            <person name="Tunlid A."/>
            <person name="Henrissat B."/>
            <person name="Grigoriev I.V."/>
            <person name="Hibbett D.S."/>
            <person name="Martin F."/>
        </authorList>
    </citation>
    <scope>NUCLEOTIDE SEQUENCE [LARGE SCALE GENOMIC DNA]</scope>
    <source>
        <strain evidence="1 2">SS14</strain>
    </source>
</reference>
<evidence type="ECO:0000313" key="1">
    <source>
        <dbReference type="EMBL" id="KIJ39215.1"/>
    </source>
</evidence>
<evidence type="ECO:0000313" key="2">
    <source>
        <dbReference type="Proteomes" id="UP000054279"/>
    </source>
</evidence>
<dbReference type="InterPro" id="IPR041078">
    <property type="entry name" value="Plavaka"/>
</dbReference>